<sequence>RWLHFTARKFIFTILFADFCAFLIVTDCGPPGALWHIFLPEDMPILRDFLTQITEEENGAPLEPGSDPIHDQLFYLDQPLLDRLYTCTGVLPCTIVQFRGDAVFIPAGAAHQLIEEFRRLSNTHQNHEDKLQVKNMLFHAVKDALSVILTSDPPPARLSSCKSHRRKLAPDENHGNDDENYDGRDSDGEGEGSSPSIVRSPSRPQSASSDQLITTASQIKASSSPPPAIGRCKPSLPLSSTPVTITMTTPVTTTSTVAPSPTSTAGDRDGLYDSHYLVDAAHRNGADRDFVINGSQPG</sequence>
<dbReference type="Gene3D" id="2.60.120.650">
    <property type="entry name" value="Cupin"/>
    <property type="match status" value="1"/>
</dbReference>
<dbReference type="GO" id="GO:0003712">
    <property type="term" value="F:transcription coregulator activity"/>
    <property type="evidence" value="ECO:0007669"/>
    <property type="project" value="TreeGrafter"/>
</dbReference>
<evidence type="ECO:0000256" key="1">
    <source>
        <dbReference type="ARBA" id="ARBA00004123"/>
    </source>
</evidence>
<accession>A0A8E0RTK5</accession>
<dbReference type="OrthoDB" id="1667110at2759"/>
<dbReference type="GO" id="GO:0006357">
    <property type="term" value="P:regulation of transcription by RNA polymerase II"/>
    <property type="evidence" value="ECO:0007669"/>
    <property type="project" value="TreeGrafter"/>
</dbReference>
<evidence type="ECO:0000256" key="4">
    <source>
        <dbReference type="SAM" id="MobiDB-lite"/>
    </source>
</evidence>
<feature type="region of interest" description="Disordered" evidence="4">
    <location>
        <begin position="155"/>
        <end position="269"/>
    </location>
</feature>
<evidence type="ECO:0000313" key="6">
    <source>
        <dbReference type="Proteomes" id="UP000728185"/>
    </source>
</evidence>
<feature type="compositionally biased region" description="Low complexity" evidence="4">
    <location>
        <begin position="239"/>
        <end position="264"/>
    </location>
</feature>
<proteinExistence type="predicted"/>
<comment type="caution">
    <text evidence="5">The sequence shown here is derived from an EMBL/GenBank/DDBJ whole genome shotgun (WGS) entry which is preliminary data.</text>
</comment>
<feature type="compositionally biased region" description="Low complexity" evidence="4">
    <location>
        <begin position="192"/>
        <end position="206"/>
    </location>
</feature>
<evidence type="ECO:0000313" key="5">
    <source>
        <dbReference type="EMBL" id="KAA0188858.1"/>
    </source>
</evidence>
<protein>
    <submittedName>
        <fullName evidence="5">Lysine-specific demethylase 3B</fullName>
    </submittedName>
</protein>
<name>A0A8E0RTK5_9TREM</name>
<dbReference type="GO" id="GO:0000785">
    <property type="term" value="C:chromatin"/>
    <property type="evidence" value="ECO:0007669"/>
    <property type="project" value="TreeGrafter"/>
</dbReference>
<dbReference type="InterPro" id="IPR045109">
    <property type="entry name" value="LSDs-like"/>
</dbReference>
<dbReference type="Proteomes" id="UP000728185">
    <property type="component" value="Unassembled WGS sequence"/>
</dbReference>
<keyword evidence="3" id="KW-0539">Nucleus</keyword>
<evidence type="ECO:0000256" key="2">
    <source>
        <dbReference type="ARBA" id="ARBA00022723"/>
    </source>
</evidence>
<evidence type="ECO:0000256" key="3">
    <source>
        <dbReference type="ARBA" id="ARBA00023242"/>
    </source>
</evidence>
<dbReference type="PANTHER" id="PTHR12549">
    <property type="entry name" value="JMJC DOMAIN-CONTAINING HISTONE DEMETHYLATION PROTEIN"/>
    <property type="match status" value="1"/>
</dbReference>
<dbReference type="PANTHER" id="PTHR12549:SF38">
    <property type="entry name" value="JMJC DOMAIN-CONTAINING HISTONE DEMETHYLASE 2, ISOFORM A"/>
    <property type="match status" value="1"/>
</dbReference>
<dbReference type="SUPFAM" id="SSF51197">
    <property type="entry name" value="Clavaminate synthase-like"/>
    <property type="match status" value="1"/>
</dbReference>
<dbReference type="GO" id="GO:0031490">
    <property type="term" value="F:chromatin DNA binding"/>
    <property type="evidence" value="ECO:0007669"/>
    <property type="project" value="TreeGrafter"/>
</dbReference>
<keyword evidence="6" id="KW-1185">Reference proteome</keyword>
<dbReference type="GO" id="GO:0046872">
    <property type="term" value="F:metal ion binding"/>
    <property type="evidence" value="ECO:0007669"/>
    <property type="project" value="UniProtKB-KW"/>
</dbReference>
<gene>
    <name evidence="5" type="ORF">FBUS_05141</name>
</gene>
<dbReference type="GO" id="GO:0000118">
    <property type="term" value="C:histone deacetylase complex"/>
    <property type="evidence" value="ECO:0007669"/>
    <property type="project" value="TreeGrafter"/>
</dbReference>
<comment type="subcellular location">
    <subcellularLocation>
        <location evidence="1">Nucleus</location>
    </subcellularLocation>
</comment>
<feature type="compositionally biased region" description="Polar residues" evidence="4">
    <location>
        <begin position="207"/>
        <end position="223"/>
    </location>
</feature>
<dbReference type="EMBL" id="LUCM01008156">
    <property type="protein sequence ID" value="KAA0188858.1"/>
    <property type="molecule type" value="Genomic_DNA"/>
</dbReference>
<dbReference type="AlphaFoldDB" id="A0A8E0RTK5"/>
<organism evidence="5 6">
    <name type="scientific">Fasciolopsis buskii</name>
    <dbReference type="NCBI Taxonomy" id="27845"/>
    <lineage>
        <taxon>Eukaryota</taxon>
        <taxon>Metazoa</taxon>
        <taxon>Spiralia</taxon>
        <taxon>Lophotrochozoa</taxon>
        <taxon>Platyhelminthes</taxon>
        <taxon>Trematoda</taxon>
        <taxon>Digenea</taxon>
        <taxon>Plagiorchiida</taxon>
        <taxon>Echinostomata</taxon>
        <taxon>Echinostomatoidea</taxon>
        <taxon>Fasciolidae</taxon>
        <taxon>Fasciolopsis</taxon>
    </lineage>
</organism>
<reference evidence="5" key="1">
    <citation type="submission" date="2019-05" db="EMBL/GenBank/DDBJ databases">
        <title>Annotation for the trematode Fasciolopsis buski.</title>
        <authorList>
            <person name="Choi Y.-J."/>
        </authorList>
    </citation>
    <scope>NUCLEOTIDE SEQUENCE</scope>
    <source>
        <strain evidence="5">HT</strain>
        <tissue evidence="5">Whole worm</tissue>
    </source>
</reference>
<keyword evidence="2" id="KW-0479">Metal-binding</keyword>
<feature type="non-terminal residue" evidence="5">
    <location>
        <position position="1"/>
    </location>
</feature>
<feature type="compositionally biased region" description="Basic and acidic residues" evidence="4">
    <location>
        <begin position="168"/>
        <end position="187"/>
    </location>
</feature>
<dbReference type="GO" id="GO:0032454">
    <property type="term" value="F:histone H3K9 demethylase activity"/>
    <property type="evidence" value="ECO:0007669"/>
    <property type="project" value="InterPro"/>
</dbReference>